<reference evidence="9 10" key="1">
    <citation type="submission" date="2016-03" db="EMBL/GenBank/DDBJ databases">
        <authorList>
            <person name="Ploux O."/>
        </authorList>
    </citation>
    <scope>NUCLEOTIDE SEQUENCE [LARGE SCALE GENOMIC DNA]</scope>
    <source>
        <strain evidence="9 10">UAMH 11012</strain>
    </source>
</reference>
<evidence type="ECO:0000256" key="7">
    <source>
        <dbReference type="SAM" id="Phobius"/>
    </source>
</evidence>
<dbReference type="GO" id="GO:0016020">
    <property type="term" value="C:membrane"/>
    <property type="evidence" value="ECO:0007669"/>
    <property type="project" value="UniProtKB-SubCell"/>
</dbReference>
<evidence type="ECO:0000313" key="9">
    <source>
        <dbReference type="EMBL" id="CZR60002.1"/>
    </source>
</evidence>
<feature type="compositionally biased region" description="Polar residues" evidence="6">
    <location>
        <begin position="326"/>
        <end position="336"/>
    </location>
</feature>
<keyword evidence="4 7" id="KW-0472">Membrane</keyword>
<feature type="transmembrane region" description="Helical" evidence="7">
    <location>
        <begin position="43"/>
        <end position="64"/>
    </location>
</feature>
<dbReference type="AlphaFoldDB" id="A0A1L7X4R2"/>
<dbReference type="PANTHER" id="PTHR33048:SF96">
    <property type="entry name" value="INTEGRAL MEMBRANE PROTEIN"/>
    <property type="match status" value="1"/>
</dbReference>
<gene>
    <name evidence="9" type="ORF">PAC_09897</name>
</gene>
<feature type="domain" description="Rhodopsin" evidence="8">
    <location>
        <begin position="27"/>
        <end position="267"/>
    </location>
</feature>
<keyword evidence="10" id="KW-1185">Reference proteome</keyword>
<evidence type="ECO:0000256" key="2">
    <source>
        <dbReference type="ARBA" id="ARBA00022692"/>
    </source>
</evidence>
<feature type="compositionally biased region" description="Basic and acidic residues" evidence="6">
    <location>
        <begin position="337"/>
        <end position="349"/>
    </location>
</feature>
<evidence type="ECO:0000256" key="4">
    <source>
        <dbReference type="ARBA" id="ARBA00023136"/>
    </source>
</evidence>
<dbReference type="Proteomes" id="UP000184330">
    <property type="component" value="Unassembled WGS sequence"/>
</dbReference>
<feature type="transmembrane region" description="Helical" evidence="7">
    <location>
        <begin position="12"/>
        <end position="31"/>
    </location>
</feature>
<evidence type="ECO:0000256" key="1">
    <source>
        <dbReference type="ARBA" id="ARBA00004141"/>
    </source>
</evidence>
<keyword evidence="3 7" id="KW-1133">Transmembrane helix</keyword>
<keyword evidence="2 7" id="KW-0812">Transmembrane</keyword>
<feature type="transmembrane region" description="Helical" evidence="7">
    <location>
        <begin position="84"/>
        <end position="110"/>
    </location>
</feature>
<feature type="transmembrane region" description="Helical" evidence="7">
    <location>
        <begin position="206"/>
        <end position="224"/>
    </location>
</feature>
<sequence length="407" mass="44955">MAVEDRGPQVAAVAILFLTLSWVFVSLRCYVRAVMMKSFGMDDWLSVASLILFTLYSTFVLKGVEYGTGQHLVNLPSADVPIALKWWWCCELAYISCTAVFKVSICIFLARICVTRSQILTIWIVAGVVVAYTIFYFFIVTFQCTPVTYFWTQYLGAKGHCVNPSVITGTSYGHSAVSCWADWTLGILPVFLVWNLSMNPRTKISVAMVLALGAFGSTATIVRIPFLKQLAQSDFLYSTTDVAIWSTVEPGIGITAGAMATLRPLFRTFLSRSKLFGSSTRTGDKSSTWPLDRRANRAGYYRSGSGKKIGQEELGLRNDIGKGVGVTTTIKSTSNGDLERDQSSRDNEISRSASQKGLNWLDNETPSKDDSSEEFLPVQKPTGNDWAVRKTTEVTTSQEVKNGRTGR</sequence>
<dbReference type="InterPro" id="IPR052337">
    <property type="entry name" value="SAT4-like"/>
</dbReference>
<evidence type="ECO:0000259" key="8">
    <source>
        <dbReference type="Pfam" id="PF20684"/>
    </source>
</evidence>
<feature type="transmembrane region" description="Helical" evidence="7">
    <location>
        <begin position="172"/>
        <end position="194"/>
    </location>
</feature>
<feature type="region of interest" description="Disordered" evidence="6">
    <location>
        <begin position="326"/>
        <end position="407"/>
    </location>
</feature>
<feature type="transmembrane region" description="Helical" evidence="7">
    <location>
        <begin position="244"/>
        <end position="266"/>
    </location>
</feature>
<organism evidence="9 10">
    <name type="scientific">Phialocephala subalpina</name>
    <dbReference type="NCBI Taxonomy" id="576137"/>
    <lineage>
        <taxon>Eukaryota</taxon>
        <taxon>Fungi</taxon>
        <taxon>Dikarya</taxon>
        <taxon>Ascomycota</taxon>
        <taxon>Pezizomycotina</taxon>
        <taxon>Leotiomycetes</taxon>
        <taxon>Helotiales</taxon>
        <taxon>Mollisiaceae</taxon>
        <taxon>Phialocephala</taxon>
        <taxon>Phialocephala fortinii species complex</taxon>
    </lineage>
</organism>
<protein>
    <submittedName>
        <fullName evidence="9">Related to integral membrane protein</fullName>
    </submittedName>
</protein>
<dbReference type="OrthoDB" id="3936451at2759"/>
<dbReference type="InterPro" id="IPR049326">
    <property type="entry name" value="Rhodopsin_dom_fungi"/>
</dbReference>
<comment type="similarity">
    <text evidence="5">Belongs to the SAT4 family.</text>
</comment>
<dbReference type="PANTHER" id="PTHR33048">
    <property type="entry name" value="PTH11-LIKE INTEGRAL MEMBRANE PROTEIN (AFU_ORTHOLOGUE AFUA_5G11245)"/>
    <property type="match status" value="1"/>
</dbReference>
<dbReference type="STRING" id="576137.A0A1L7X4R2"/>
<dbReference type="EMBL" id="FJOG01000015">
    <property type="protein sequence ID" value="CZR60002.1"/>
    <property type="molecule type" value="Genomic_DNA"/>
</dbReference>
<evidence type="ECO:0000256" key="5">
    <source>
        <dbReference type="ARBA" id="ARBA00038359"/>
    </source>
</evidence>
<evidence type="ECO:0000313" key="10">
    <source>
        <dbReference type="Proteomes" id="UP000184330"/>
    </source>
</evidence>
<comment type="subcellular location">
    <subcellularLocation>
        <location evidence="1">Membrane</location>
        <topology evidence="1">Multi-pass membrane protein</topology>
    </subcellularLocation>
</comment>
<evidence type="ECO:0000256" key="3">
    <source>
        <dbReference type="ARBA" id="ARBA00022989"/>
    </source>
</evidence>
<dbReference type="Pfam" id="PF20684">
    <property type="entry name" value="Fung_rhodopsin"/>
    <property type="match status" value="1"/>
</dbReference>
<proteinExistence type="inferred from homology"/>
<evidence type="ECO:0000256" key="6">
    <source>
        <dbReference type="SAM" id="MobiDB-lite"/>
    </source>
</evidence>
<feature type="transmembrane region" description="Helical" evidence="7">
    <location>
        <begin position="122"/>
        <end position="152"/>
    </location>
</feature>
<accession>A0A1L7X4R2</accession>
<name>A0A1L7X4R2_9HELO</name>